<reference evidence="2" key="1">
    <citation type="submission" date="2020-03" db="EMBL/GenBank/DDBJ databases">
        <title>Castanea mollissima Vanexum genome sequencing.</title>
        <authorList>
            <person name="Staton M."/>
        </authorList>
    </citation>
    <scope>NUCLEOTIDE SEQUENCE</scope>
    <source>
        <tissue evidence="2">Leaf</tissue>
    </source>
</reference>
<evidence type="ECO:0000313" key="3">
    <source>
        <dbReference type="Proteomes" id="UP000737018"/>
    </source>
</evidence>
<dbReference type="EMBL" id="JRKL02000099">
    <property type="protein sequence ID" value="KAF3975174.1"/>
    <property type="molecule type" value="Genomic_DNA"/>
</dbReference>
<evidence type="ECO:0000313" key="2">
    <source>
        <dbReference type="EMBL" id="KAF3975174.1"/>
    </source>
</evidence>
<evidence type="ECO:0000259" key="1">
    <source>
        <dbReference type="Pfam" id="PF22992"/>
    </source>
</evidence>
<dbReference type="AlphaFoldDB" id="A0A8J4RVQ2"/>
<keyword evidence="3" id="KW-1185">Reference proteome</keyword>
<sequence length="164" mass="17820">MFFRKDSFITHQDFCDAFSEVSARAQTQPVVNPNSKLDTKIQAVDDQGRSYSPSWLFKNLLNTPLNPNASLVSTVDSSPPTLAPAQAQAQLTPPHVDVALTTRKLLAPTFPGLPNFPYVPLPPLPPGTPLYPEYGLPPPITANPIVPYFPTVPIFSPPVTTTTL</sequence>
<organism evidence="2 3">
    <name type="scientific">Castanea mollissima</name>
    <name type="common">Chinese chestnut</name>
    <dbReference type="NCBI Taxonomy" id="60419"/>
    <lineage>
        <taxon>Eukaryota</taxon>
        <taxon>Viridiplantae</taxon>
        <taxon>Streptophyta</taxon>
        <taxon>Embryophyta</taxon>
        <taxon>Tracheophyta</taxon>
        <taxon>Spermatophyta</taxon>
        <taxon>Magnoliopsida</taxon>
        <taxon>eudicotyledons</taxon>
        <taxon>Gunneridae</taxon>
        <taxon>Pentapetalae</taxon>
        <taxon>rosids</taxon>
        <taxon>fabids</taxon>
        <taxon>Fagales</taxon>
        <taxon>Fagaceae</taxon>
        <taxon>Castanea</taxon>
    </lineage>
</organism>
<proteinExistence type="predicted"/>
<accession>A0A8J4RVQ2</accession>
<protein>
    <recommendedName>
        <fullName evidence="1">BIRD-IDD transcription factor fourth C2HC zinc finger domain-containing protein</fullName>
    </recommendedName>
</protein>
<dbReference type="InterPro" id="IPR055185">
    <property type="entry name" value="C2CH-4th_BIRD-IDD"/>
</dbReference>
<dbReference type="Proteomes" id="UP000737018">
    <property type="component" value="Unassembled WGS sequence"/>
</dbReference>
<gene>
    <name evidence="2" type="ORF">CMV_001559</name>
</gene>
<feature type="domain" description="BIRD-IDD transcription factor fourth C2HC zinc finger" evidence="1">
    <location>
        <begin position="1"/>
        <end position="30"/>
    </location>
</feature>
<dbReference type="Pfam" id="PF22992">
    <property type="entry name" value="C2CH-4th_BIRD-IDD"/>
    <property type="match status" value="1"/>
</dbReference>
<comment type="caution">
    <text evidence="2">The sequence shown here is derived from an EMBL/GenBank/DDBJ whole genome shotgun (WGS) entry which is preliminary data.</text>
</comment>
<name>A0A8J4RVQ2_9ROSI</name>